<evidence type="ECO:0000313" key="5">
    <source>
        <dbReference type="Proteomes" id="UP000566819"/>
    </source>
</evidence>
<evidence type="ECO:0000256" key="1">
    <source>
        <dbReference type="SAM" id="MobiDB-lite"/>
    </source>
</evidence>
<accession>A0A8H4W1D4</accession>
<keyword evidence="2" id="KW-0472">Membrane</keyword>
<dbReference type="PANTHER" id="PTHR36089:SF1">
    <property type="entry name" value="CHITIN SYNTHASE 3 COMPLEX PROTEIN CSI2-RELATED"/>
    <property type="match status" value="1"/>
</dbReference>
<keyword evidence="3" id="KW-0732">Signal</keyword>
<feature type="region of interest" description="Disordered" evidence="1">
    <location>
        <begin position="44"/>
        <end position="79"/>
    </location>
</feature>
<feature type="region of interest" description="Disordered" evidence="1">
    <location>
        <begin position="311"/>
        <end position="388"/>
    </location>
</feature>
<dbReference type="OrthoDB" id="4065319at2759"/>
<proteinExistence type="predicted"/>
<feature type="transmembrane region" description="Helical" evidence="2">
    <location>
        <begin position="157"/>
        <end position="179"/>
    </location>
</feature>
<organism evidence="4 5">
    <name type="scientific">Cudoniella acicularis</name>
    <dbReference type="NCBI Taxonomy" id="354080"/>
    <lineage>
        <taxon>Eukaryota</taxon>
        <taxon>Fungi</taxon>
        <taxon>Dikarya</taxon>
        <taxon>Ascomycota</taxon>
        <taxon>Pezizomycotina</taxon>
        <taxon>Leotiomycetes</taxon>
        <taxon>Helotiales</taxon>
        <taxon>Tricladiaceae</taxon>
        <taxon>Cudoniella</taxon>
    </lineage>
</organism>
<keyword evidence="2" id="KW-0812">Transmembrane</keyword>
<evidence type="ECO:0000256" key="3">
    <source>
        <dbReference type="SAM" id="SignalP"/>
    </source>
</evidence>
<evidence type="ECO:0000313" key="4">
    <source>
        <dbReference type="EMBL" id="KAF4630011.1"/>
    </source>
</evidence>
<keyword evidence="5" id="KW-1185">Reference proteome</keyword>
<name>A0A8H4W1D4_9HELO</name>
<feature type="signal peptide" evidence="3">
    <location>
        <begin position="1"/>
        <end position="25"/>
    </location>
</feature>
<dbReference type="PANTHER" id="PTHR36089">
    <property type="entry name" value="CHITIN SYNTHASE 3 COMPLEX PROTEIN CSI2-RELATED"/>
    <property type="match status" value="1"/>
</dbReference>
<reference evidence="4 5" key="1">
    <citation type="submission" date="2020-03" db="EMBL/GenBank/DDBJ databases">
        <title>Draft Genome Sequence of Cudoniella acicularis.</title>
        <authorList>
            <person name="Buettner E."/>
            <person name="Kellner H."/>
        </authorList>
    </citation>
    <scope>NUCLEOTIDE SEQUENCE [LARGE SCALE GENOMIC DNA]</scope>
    <source>
        <strain evidence="4 5">DSM 108380</strain>
    </source>
</reference>
<dbReference type="AlphaFoldDB" id="A0A8H4W1D4"/>
<feature type="compositionally biased region" description="Polar residues" evidence="1">
    <location>
        <begin position="375"/>
        <end position="388"/>
    </location>
</feature>
<comment type="caution">
    <text evidence="4">The sequence shown here is derived from an EMBL/GenBank/DDBJ whole genome shotgun (WGS) entry which is preliminary data.</text>
</comment>
<feature type="chain" id="PRO_5034270348" description="CSI2 protein" evidence="3">
    <location>
        <begin position="26"/>
        <end position="388"/>
    </location>
</feature>
<evidence type="ECO:0000256" key="2">
    <source>
        <dbReference type="SAM" id="Phobius"/>
    </source>
</evidence>
<dbReference type="InterPro" id="IPR051009">
    <property type="entry name" value="PRM"/>
</dbReference>
<keyword evidence="2" id="KW-1133">Transmembrane helix</keyword>
<gene>
    <name evidence="4" type="ORF">G7Y89_g8124</name>
</gene>
<sequence>MRLLRGTPLLSAAVAVSIFTIGSLADSSSSAAALPQLSTATQQASTTAGNTNSKSAAAATNTASNTNSKTSASTQASTGETGITTTAVITGAGSAAATSGSVPVISITGGSSAAGTSDAGLTGLPTLSGAYKIVAPSVPPTSDAPFMQQSNLPEGTVFIAVGAILGFMAMSVLLWRGLVAWSLHRSVKRAALQQNMTDTKTLFSTPAAPFYKDYHDRDSTISLSGLGPKSGRKGGRPTTGGGAHPSQGSLFFSPTAAAGGLNTSGNRGSNYLPAGYYAAGAASPGNAQSHIPVGGHGPAISLSNLGPASAGYGRARSIGPSPPDSPSLLASRGHMASSSTVNLTHGYGGDQRAPSAYLEDLFDGEAGPPVPGQGHSRNPSGNTGSPRF</sequence>
<protein>
    <recommendedName>
        <fullName evidence="6">CSI2 protein</fullName>
    </recommendedName>
</protein>
<feature type="region of interest" description="Disordered" evidence="1">
    <location>
        <begin position="221"/>
        <end position="249"/>
    </location>
</feature>
<dbReference type="GO" id="GO:0000324">
    <property type="term" value="C:fungal-type vacuole"/>
    <property type="evidence" value="ECO:0007669"/>
    <property type="project" value="TreeGrafter"/>
</dbReference>
<dbReference type="EMBL" id="JAAMPI010000599">
    <property type="protein sequence ID" value="KAF4630011.1"/>
    <property type="molecule type" value="Genomic_DNA"/>
</dbReference>
<dbReference type="Proteomes" id="UP000566819">
    <property type="component" value="Unassembled WGS sequence"/>
</dbReference>
<evidence type="ECO:0008006" key="6">
    <source>
        <dbReference type="Google" id="ProtNLM"/>
    </source>
</evidence>